<feature type="region of interest" description="Disordered" evidence="1">
    <location>
        <begin position="45"/>
        <end position="65"/>
    </location>
</feature>
<evidence type="ECO:0000313" key="4">
    <source>
        <dbReference type="Proteomes" id="UP001207228"/>
    </source>
</evidence>
<evidence type="ECO:0000256" key="2">
    <source>
        <dbReference type="SAM" id="SignalP"/>
    </source>
</evidence>
<accession>A0ABT3RHN5</accession>
<gene>
    <name evidence="3" type="ORF">OO017_15515</name>
</gene>
<reference evidence="3 4" key="1">
    <citation type="submission" date="2022-11" db="EMBL/GenBank/DDBJ databases">
        <title>The characterization of three novel Bacteroidetes species and genomic analysis of their roles in tidal elemental geochemical cycles.</title>
        <authorList>
            <person name="Ma K.-J."/>
        </authorList>
    </citation>
    <scope>NUCLEOTIDE SEQUENCE [LARGE SCALE GENOMIC DNA]</scope>
    <source>
        <strain evidence="3 4">M82</strain>
    </source>
</reference>
<dbReference type="Proteomes" id="UP001207228">
    <property type="component" value="Unassembled WGS sequence"/>
</dbReference>
<feature type="chain" id="PRO_5045170947" description="Entericidin" evidence="2">
    <location>
        <begin position="18"/>
        <end position="65"/>
    </location>
</feature>
<comment type="caution">
    <text evidence="3">The sequence shown here is derived from an EMBL/GenBank/DDBJ whole genome shotgun (WGS) entry which is preliminary data.</text>
</comment>
<organism evidence="3 4">
    <name type="scientific">Pontibacter anaerobius</name>
    <dbReference type="NCBI Taxonomy" id="2993940"/>
    <lineage>
        <taxon>Bacteria</taxon>
        <taxon>Pseudomonadati</taxon>
        <taxon>Bacteroidota</taxon>
        <taxon>Cytophagia</taxon>
        <taxon>Cytophagales</taxon>
        <taxon>Hymenobacteraceae</taxon>
        <taxon>Pontibacter</taxon>
    </lineage>
</organism>
<proteinExistence type="predicted"/>
<feature type="signal peptide" evidence="2">
    <location>
        <begin position="1"/>
        <end position="17"/>
    </location>
</feature>
<protein>
    <recommendedName>
        <fullName evidence="5">Entericidin</fullName>
    </recommendedName>
</protein>
<evidence type="ECO:0000256" key="1">
    <source>
        <dbReference type="SAM" id="MobiDB-lite"/>
    </source>
</evidence>
<keyword evidence="4" id="KW-1185">Reference proteome</keyword>
<name>A0ABT3RHN5_9BACT</name>
<keyword evidence="2" id="KW-0732">Signal</keyword>
<dbReference type="PROSITE" id="PS51257">
    <property type="entry name" value="PROKAR_LIPOPROTEIN"/>
    <property type="match status" value="1"/>
</dbReference>
<dbReference type="RefSeq" id="WP_266053534.1">
    <property type="nucleotide sequence ID" value="NZ_JAPFQO010000010.1"/>
</dbReference>
<dbReference type="EMBL" id="JAPFQO010000010">
    <property type="protein sequence ID" value="MCX2741368.1"/>
    <property type="molecule type" value="Genomic_DNA"/>
</dbReference>
<evidence type="ECO:0008006" key="5">
    <source>
        <dbReference type="Google" id="ProtNLM"/>
    </source>
</evidence>
<sequence>MKKVFGLLFVAGLFAFASCNNTEETATEVETVEETVVEEAPVVEDTTAVDADTTATPVDSASAAQ</sequence>
<evidence type="ECO:0000313" key="3">
    <source>
        <dbReference type="EMBL" id="MCX2741368.1"/>
    </source>
</evidence>